<reference evidence="6 7" key="1">
    <citation type="submission" date="2019-07" db="EMBL/GenBank/DDBJ databases">
        <title>Luteimonas sp. YD-1 nov., isolated from acidic soil.</title>
        <authorList>
            <person name="Zhou J."/>
        </authorList>
    </citation>
    <scope>NUCLEOTIDE SEQUENCE [LARGE SCALE GENOMIC DNA]</scope>
    <source>
        <strain evidence="6 7">YD-1</strain>
    </source>
</reference>
<comment type="cofactor">
    <cofactor evidence="2">
        <name>Fe cation</name>
        <dbReference type="ChEBI" id="CHEBI:24875"/>
    </cofactor>
    <text evidence="2">Binds 1 Fe cation per subunit.</text>
</comment>
<name>A0A5C5U6Y8_9GAMM</name>
<proteinExistence type="inferred from homology"/>
<dbReference type="InterPro" id="IPR003829">
    <property type="entry name" value="Pirin_N_dom"/>
</dbReference>
<dbReference type="PANTHER" id="PTHR13903:SF8">
    <property type="entry name" value="PIRIN"/>
    <property type="match status" value="1"/>
</dbReference>
<evidence type="ECO:0000259" key="5">
    <source>
        <dbReference type="Pfam" id="PF05726"/>
    </source>
</evidence>
<dbReference type="InterPro" id="IPR012093">
    <property type="entry name" value="Pirin"/>
</dbReference>
<gene>
    <name evidence="6" type="ORF">FQY79_00515</name>
</gene>
<keyword evidence="2" id="KW-0479">Metal-binding</keyword>
<comment type="similarity">
    <text evidence="1 3">Belongs to the pirin family.</text>
</comment>
<feature type="binding site" evidence="2">
    <location>
        <position position="59"/>
    </location>
    <ligand>
        <name>Fe cation</name>
        <dbReference type="ChEBI" id="CHEBI:24875"/>
    </ligand>
</feature>
<evidence type="ECO:0000259" key="4">
    <source>
        <dbReference type="Pfam" id="PF02678"/>
    </source>
</evidence>
<dbReference type="Pfam" id="PF05726">
    <property type="entry name" value="Pirin_C"/>
    <property type="match status" value="1"/>
</dbReference>
<dbReference type="PANTHER" id="PTHR13903">
    <property type="entry name" value="PIRIN-RELATED"/>
    <property type="match status" value="1"/>
</dbReference>
<feature type="binding site" evidence="2">
    <location>
        <position position="57"/>
    </location>
    <ligand>
        <name>Fe cation</name>
        <dbReference type="ChEBI" id="CHEBI:24875"/>
    </ligand>
</feature>
<accession>A0A5C5U6Y8</accession>
<dbReference type="Pfam" id="PF02678">
    <property type="entry name" value="Pirin"/>
    <property type="match status" value="1"/>
</dbReference>
<dbReference type="AlphaFoldDB" id="A0A5C5U6Y8"/>
<feature type="binding site" evidence="2">
    <location>
        <position position="103"/>
    </location>
    <ligand>
        <name>Fe cation</name>
        <dbReference type="ChEBI" id="CHEBI:24875"/>
    </ligand>
</feature>
<feature type="binding site" evidence="2">
    <location>
        <position position="101"/>
    </location>
    <ligand>
        <name>Fe cation</name>
        <dbReference type="ChEBI" id="CHEBI:24875"/>
    </ligand>
</feature>
<dbReference type="Proteomes" id="UP000315949">
    <property type="component" value="Unassembled WGS sequence"/>
</dbReference>
<sequence>MIELVIRQRTRDLGSFEVGRVLPFARRRMVGPFIFFDRMGPKDIPPGLPREADVRPHPHIGLSTITYLFDGEITHRDSVGSEQPVRPGEVNWMTAGRGITHSERFERLRDEGGPMDGIQAWVALPAEREECDPGFWHYPADALPEFGEAGATGRLISGRLLGLASPVPVDSPQFYVHWRLAAGARLSLPAEYPERAVYVARGEVEIGGQRVDAGSMAILAPGDTVTIQALHDAVLMALGGEPVGPRYIDWNFVSSSKERIEQARADWAAGRMKLPDLDDAEFIPLPPKIAGVREPEPMS</sequence>
<dbReference type="InterPro" id="IPR008778">
    <property type="entry name" value="Pirin_C_dom"/>
</dbReference>
<dbReference type="InterPro" id="IPR011051">
    <property type="entry name" value="RmlC_Cupin_sf"/>
</dbReference>
<evidence type="ECO:0000256" key="1">
    <source>
        <dbReference type="ARBA" id="ARBA00008416"/>
    </source>
</evidence>
<dbReference type="PIRSF" id="PIRSF006232">
    <property type="entry name" value="Pirin"/>
    <property type="match status" value="1"/>
</dbReference>
<keyword evidence="7" id="KW-1185">Reference proteome</keyword>
<dbReference type="CDD" id="cd02909">
    <property type="entry name" value="cupin_pirin_N"/>
    <property type="match status" value="1"/>
</dbReference>
<protein>
    <submittedName>
        <fullName evidence="6">Pirin family protein</fullName>
    </submittedName>
</protein>
<dbReference type="OrthoDB" id="9780903at2"/>
<organism evidence="6 7">
    <name type="scientific">Luteimonas wenzhouensis</name>
    <dbReference type="NCBI Taxonomy" id="2599615"/>
    <lineage>
        <taxon>Bacteria</taxon>
        <taxon>Pseudomonadati</taxon>
        <taxon>Pseudomonadota</taxon>
        <taxon>Gammaproteobacteria</taxon>
        <taxon>Lysobacterales</taxon>
        <taxon>Lysobacteraceae</taxon>
        <taxon>Luteimonas</taxon>
    </lineage>
</organism>
<evidence type="ECO:0000313" key="7">
    <source>
        <dbReference type="Proteomes" id="UP000315949"/>
    </source>
</evidence>
<dbReference type="SUPFAM" id="SSF51182">
    <property type="entry name" value="RmlC-like cupins"/>
    <property type="match status" value="1"/>
</dbReference>
<keyword evidence="2" id="KW-0408">Iron</keyword>
<dbReference type="CDD" id="cd02247">
    <property type="entry name" value="cupin_pirin_C"/>
    <property type="match status" value="1"/>
</dbReference>
<evidence type="ECO:0000256" key="3">
    <source>
        <dbReference type="RuleBase" id="RU003457"/>
    </source>
</evidence>
<feature type="domain" description="Pirin C-terminal" evidence="5">
    <location>
        <begin position="175"/>
        <end position="272"/>
    </location>
</feature>
<evidence type="ECO:0000313" key="6">
    <source>
        <dbReference type="EMBL" id="TWT21656.1"/>
    </source>
</evidence>
<dbReference type="GO" id="GO:0046872">
    <property type="term" value="F:metal ion binding"/>
    <property type="evidence" value="ECO:0007669"/>
    <property type="project" value="UniProtKB-KW"/>
</dbReference>
<dbReference type="RefSeq" id="WP_146309763.1">
    <property type="nucleotide sequence ID" value="NZ_VOHE01000001.1"/>
</dbReference>
<dbReference type="Gene3D" id="2.60.120.10">
    <property type="entry name" value="Jelly Rolls"/>
    <property type="match status" value="2"/>
</dbReference>
<dbReference type="EMBL" id="VOHE01000001">
    <property type="protein sequence ID" value="TWT21656.1"/>
    <property type="molecule type" value="Genomic_DNA"/>
</dbReference>
<comment type="caution">
    <text evidence="6">The sequence shown here is derived from an EMBL/GenBank/DDBJ whole genome shotgun (WGS) entry which is preliminary data.</text>
</comment>
<dbReference type="InterPro" id="IPR014710">
    <property type="entry name" value="RmlC-like_jellyroll"/>
</dbReference>
<evidence type="ECO:0000256" key="2">
    <source>
        <dbReference type="PIRSR" id="PIRSR006232-1"/>
    </source>
</evidence>
<feature type="domain" description="Pirin N-terminal" evidence="4">
    <location>
        <begin position="17"/>
        <end position="122"/>
    </location>
</feature>